<feature type="signal peptide" evidence="4">
    <location>
        <begin position="1"/>
        <end position="25"/>
    </location>
</feature>
<dbReference type="PROSITE" id="PS50026">
    <property type="entry name" value="EGF_3"/>
    <property type="match status" value="1"/>
</dbReference>
<keyword evidence="3" id="KW-0812">Transmembrane</keyword>
<dbReference type="Gene3D" id="2.130.10.130">
    <property type="entry name" value="Integrin alpha, N-terminal"/>
    <property type="match status" value="2"/>
</dbReference>
<dbReference type="Proteomes" id="UP001152797">
    <property type="component" value="Unassembled WGS sequence"/>
</dbReference>
<feature type="transmembrane region" description="Helical" evidence="3">
    <location>
        <begin position="1048"/>
        <end position="1065"/>
    </location>
</feature>
<dbReference type="InterPro" id="IPR013517">
    <property type="entry name" value="FG-GAP"/>
</dbReference>
<dbReference type="SMART" id="SM01411">
    <property type="entry name" value="Ephrin_rec_like"/>
    <property type="match status" value="3"/>
</dbReference>
<comment type="caution">
    <text evidence="6">The sequence shown here is derived from an EMBL/GenBank/DDBJ whole genome shotgun (WGS) entry which is preliminary data.</text>
</comment>
<name>A0A9P1G207_9DINO</name>
<feature type="transmembrane region" description="Helical" evidence="3">
    <location>
        <begin position="927"/>
        <end position="950"/>
    </location>
</feature>
<evidence type="ECO:0000256" key="3">
    <source>
        <dbReference type="SAM" id="Phobius"/>
    </source>
</evidence>
<dbReference type="SUPFAM" id="SSF69318">
    <property type="entry name" value="Integrin alpha N-terminal domain"/>
    <property type="match status" value="2"/>
</dbReference>
<dbReference type="Pfam" id="PF13517">
    <property type="entry name" value="FG-GAP_3"/>
    <property type="match status" value="1"/>
</dbReference>
<dbReference type="PANTHER" id="PTHR44103">
    <property type="entry name" value="PROPROTEIN CONVERTASE P"/>
    <property type="match status" value="1"/>
</dbReference>
<evidence type="ECO:0000313" key="9">
    <source>
        <dbReference type="Proteomes" id="UP001152797"/>
    </source>
</evidence>
<feature type="domain" description="EGF-like" evidence="5">
    <location>
        <begin position="639"/>
        <end position="674"/>
    </location>
</feature>
<evidence type="ECO:0000256" key="1">
    <source>
        <dbReference type="ARBA" id="ARBA00022729"/>
    </source>
</evidence>
<reference evidence="6" key="1">
    <citation type="submission" date="2022-10" db="EMBL/GenBank/DDBJ databases">
        <authorList>
            <person name="Chen Y."/>
            <person name="Dougan E. K."/>
            <person name="Chan C."/>
            <person name="Rhodes N."/>
            <person name="Thang M."/>
        </authorList>
    </citation>
    <scope>NUCLEOTIDE SEQUENCE</scope>
</reference>
<dbReference type="EMBL" id="CAMXCT010001968">
    <property type="protein sequence ID" value="CAI3994567.1"/>
    <property type="molecule type" value="Genomic_DNA"/>
</dbReference>
<evidence type="ECO:0000256" key="2">
    <source>
        <dbReference type="PROSITE-ProRule" id="PRU00076"/>
    </source>
</evidence>
<organism evidence="6">
    <name type="scientific">Cladocopium goreaui</name>
    <dbReference type="NCBI Taxonomy" id="2562237"/>
    <lineage>
        <taxon>Eukaryota</taxon>
        <taxon>Sar</taxon>
        <taxon>Alveolata</taxon>
        <taxon>Dinophyceae</taxon>
        <taxon>Suessiales</taxon>
        <taxon>Symbiodiniaceae</taxon>
        <taxon>Cladocopium</taxon>
    </lineage>
</organism>
<feature type="transmembrane region" description="Helical" evidence="3">
    <location>
        <begin position="1071"/>
        <end position="1093"/>
    </location>
</feature>
<dbReference type="PANTHER" id="PTHR44103:SF1">
    <property type="entry name" value="PROPROTEIN CONVERTASE P"/>
    <property type="match status" value="1"/>
</dbReference>
<sequence length="1376" mass="153960">MPVMPWIRWPLCLPVSFLCFPSVWATWCQLPKHNSCKGQRHGFAARRFGCPWIDADVEKPYWSPPRKVGDHMAFLDWDKDGYLDVLELYDNRCQIGWFKQIRDHHDSVPTFEKGILLPYNTDYHIDNFAAVDWNRDGFMDLLICLYWSPRVILVMTNDGQDSFGSTHEIAGNLSSCNFLKGLDFDSDGDVDLIVDTRYFERTGDNSLEERTGSKNPLQIVVNHYQLWEENQLWAVEDWDNDGDLDLLIARRFNFDANKRHLTLIEQLSDGTFREPVENPFRGIDWEWWKYTGGGRMYLADLNGDGLMDLWNVGSWMYGCDYVSEYPHVREDQVLVEHHISTNPTNPFLDLNLRGDEFHWVDWNEDGLMDLISSRTRCNGVSGGYGNDLSCLKITGMYHRNQEPALRYFQGQEDGSLRENHSVFEDADAGHWCRISVADWDGDGHLDLIVISLISPVGVRSSVSMSFYQNQGGKLVLSPDSALSQIDGLAVRETSWGVEVPSQPLAVDWDDDGFTDLILAPEGRFFRRKPGVEKESSLIEVAENPFKSLPSSAATDLQWRLFDCDGDGDLDLIRLDERQQINACERQGDGLNCSSNFKCLEWEEEGGPQKIYAFDVWREGGILSFLGTPLVQENRPQFWSQGFCLPAQQCNEQGRCNNLRGVCDCVGGHNLDDCSGCGPGFAKGPEGGGCQACAADHRGVTCSGRGICRDDHFAQHQSNVSNSTRPLMKGDGHCLCTEDTFGGVDAAGKVNCQSGRCSDGYEEVVTVEAALVHCQQCPAGSSSVGGAHCSPCLPGTMAGLGSATCESCKAGHFAATVGSSECHLCRAGSYAAAGSHECSRCPPGTYSSIAATKCTPCQEGWVAEGWGNPTCKPCLAGTYAHEGRLCRQCPGNTISTLGRSKCEPCVGSFLLAYADAERVTCHASMTSLFVGLMTAVCLIIALMLSAWLCFYQLHIEDLSLQDHGLVVTTSRPHRLLWRWGACITLKNTGSQPLEDLQKRRPYRARTLSGKELQLIHDETVGPWDTTMGSVRIHFPSTLFHTGFLRIPSLLWLIFLLIPMVVTLILGQLLLRMLLLIIASAALISSVLWIAFYWMSSRTSLARRHRLFREKLQRLHKTRVLKSCPRGPERAITIGQVGQLYEFFQSFIKDRSMYYICSNLVIPVTEDCKLSYAELVGPRQVNWFVSHYWGTPFQEFVAAVRHNAKSDGAVDWQSTAYWICTFSNNQWEVEAELGQGDYQESSFYKSLRSESCEGTVMVLDEQALPLRRAWCLFELLQTKLIASERASSFQGLLLCTSSGVLRNGKGGIEIAMKVATCLATLDLRDAKATDERDLVMIQSLVEKMPGGFHATNAFVRKSIREPSYAMDVCFWCPWSMPL</sequence>
<feature type="disulfide bond" evidence="2">
    <location>
        <begin position="664"/>
        <end position="673"/>
    </location>
</feature>
<comment type="caution">
    <text evidence="2">Lacks conserved residue(s) required for the propagation of feature annotation.</text>
</comment>
<dbReference type="EMBL" id="CAMXCT030001968">
    <property type="protein sequence ID" value="CAL4781879.1"/>
    <property type="molecule type" value="Genomic_DNA"/>
</dbReference>
<dbReference type="SUPFAM" id="SSF57184">
    <property type="entry name" value="Growth factor receptor domain"/>
    <property type="match status" value="1"/>
</dbReference>
<evidence type="ECO:0000313" key="7">
    <source>
        <dbReference type="EMBL" id="CAL1147942.1"/>
    </source>
</evidence>
<evidence type="ECO:0000313" key="6">
    <source>
        <dbReference type="EMBL" id="CAI3994567.1"/>
    </source>
</evidence>
<keyword evidence="2" id="KW-0245">EGF-like domain</keyword>
<dbReference type="InterPro" id="IPR028994">
    <property type="entry name" value="Integrin_alpha_N"/>
</dbReference>
<evidence type="ECO:0000259" key="5">
    <source>
        <dbReference type="PROSITE" id="PS50026"/>
    </source>
</evidence>
<evidence type="ECO:0000256" key="4">
    <source>
        <dbReference type="SAM" id="SignalP"/>
    </source>
</evidence>
<keyword evidence="9" id="KW-1185">Reference proteome</keyword>
<keyword evidence="3" id="KW-0472">Membrane</keyword>
<gene>
    <name evidence="6" type="ORF">C1SCF055_LOCUS21208</name>
</gene>
<dbReference type="EMBL" id="CAMXCT020001968">
    <property type="protein sequence ID" value="CAL1147942.1"/>
    <property type="molecule type" value="Genomic_DNA"/>
</dbReference>
<evidence type="ECO:0000313" key="8">
    <source>
        <dbReference type="EMBL" id="CAL4781879.1"/>
    </source>
</evidence>
<accession>A0A9P1G207</accession>
<keyword evidence="2" id="KW-1015">Disulfide bond</keyword>
<keyword evidence="1 4" id="KW-0732">Signal</keyword>
<feature type="chain" id="PRO_5043272383" evidence="4">
    <location>
        <begin position="26"/>
        <end position="1376"/>
    </location>
</feature>
<dbReference type="InterPro" id="IPR000742">
    <property type="entry name" value="EGF"/>
</dbReference>
<keyword evidence="3" id="KW-1133">Transmembrane helix</keyword>
<dbReference type="OrthoDB" id="428759at2759"/>
<protein>
    <submittedName>
        <fullName evidence="8">Extracellular matrix protein FRAS1</fullName>
    </submittedName>
</protein>
<proteinExistence type="predicted"/>
<dbReference type="InterPro" id="IPR009030">
    <property type="entry name" value="Growth_fac_rcpt_cys_sf"/>
</dbReference>
<dbReference type="Gene3D" id="2.10.50.10">
    <property type="entry name" value="Tumor Necrosis Factor Receptor, subunit A, domain 2"/>
    <property type="match status" value="1"/>
</dbReference>
<reference evidence="7" key="2">
    <citation type="submission" date="2024-04" db="EMBL/GenBank/DDBJ databases">
        <authorList>
            <person name="Chen Y."/>
            <person name="Shah S."/>
            <person name="Dougan E. K."/>
            <person name="Thang M."/>
            <person name="Chan C."/>
        </authorList>
    </citation>
    <scope>NUCLEOTIDE SEQUENCE [LARGE SCALE GENOMIC DNA]</scope>
</reference>